<feature type="compositionally biased region" description="Basic and acidic residues" evidence="1">
    <location>
        <begin position="20"/>
        <end position="42"/>
    </location>
</feature>
<feature type="compositionally biased region" description="Basic residues" evidence="1">
    <location>
        <begin position="1"/>
        <end position="12"/>
    </location>
</feature>
<evidence type="ECO:0000313" key="3">
    <source>
        <dbReference type="Proteomes" id="UP000001591"/>
    </source>
</evidence>
<dbReference type="STRING" id="414684.RC1_2677"/>
<feature type="region of interest" description="Disordered" evidence="1">
    <location>
        <begin position="1"/>
        <end position="90"/>
    </location>
</feature>
<accession>B6IUX0</accession>
<gene>
    <name evidence="2" type="ordered locus">RC1_2677</name>
</gene>
<dbReference type="HOGENOM" id="CLU_2438764_0_0_5"/>
<organism evidence="2 3">
    <name type="scientific">Rhodospirillum centenum (strain ATCC 51521 / SW)</name>
    <dbReference type="NCBI Taxonomy" id="414684"/>
    <lineage>
        <taxon>Bacteria</taxon>
        <taxon>Pseudomonadati</taxon>
        <taxon>Pseudomonadota</taxon>
        <taxon>Alphaproteobacteria</taxon>
        <taxon>Rhodospirillales</taxon>
        <taxon>Rhodospirillaceae</taxon>
        <taxon>Rhodospirillum</taxon>
    </lineage>
</organism>
<evidence type="ECO:0000313" key="2">
    <source>
        <dbReference type="EMBL" id="ACJ00052.1"/>
    </source>
</evidence>
<reference evidence="2 3" key="1">
    <citation type="journal article" date="2010" name="BMC Genomics">
        <title>Metabolic flexibility revealed in the genome of the cyst-forming alpha-1 proteobacterium Rhodospirillum centenum.</title>
        <authorList>
            <person name="Lu Y.K."/>
            <person name="Marden J."/>
            <person name="Han M."/>
            <person name="Swingley W.D."/>
            <person name="Mastrian S.D."/>
            <person name="Chowdhury S.R."/>
            <person name="Hao J."/>
            <person name="Helmy T."/>
            <person name="Kim S."/>
            <person name="Kurdoglu A.A."/>
            <person name="Matthies H.J."/>
            <person name="Rollo D."/>
            <person name="Stothard P."/>
            <person name="Blankenship R.E."/>
            <person name="Bauer C.E."/>
            <person name="Touchman J.W."/>
        </authorList>
    </citation>
    <scope>NUCLEOTIDE SEQUENCE [LARGE SCALE GENOMIC DNA]</scope>
    <source>
        <strain evidence="3">ATCC 51521 / SW</strain>
    </source>
</reference>
<name>B6IUX0_RHOCS</name>
<sequence length="90" mass="9849">MTRYVGRGHRSRCGGPRPRGWTERGRVLKDRSRGAILDRDRGGSAAAPTGARSPDLAARPERRRMPRPARTLPSAFRRGNATSGGARREG</sequence>
<evidence type="ECO:0000256" key="1">
    <source>
        <dbReference type="SAM" id="MobiDB-lite"/>
    </source>
</evidence>
<dbReference type="KEGG" id="rce:RC1_2677"/>
<dbReference type="AlphaFoldDB" id="B6IUX0"/>
<dbReference type="EMBL" id="CP000613">
    <property type="protein sequence ID" value="ACJ00052.1"/>
    <property type="molecule type" value="Genomic_DNA"/>
</dbReference>
<dbReference type="Proteomes" id="UP000001591">
    <property type="component" value="Chromosome"/>
</dbReference>
<proteinExistence type="predicted"/>
<keyword evidence="3" id="KW-1185">Reference proteome</keyword>
<protein>
    <submittedName>
        <fullName evidence="2">Uncharacterized protein</fullName>
    </submittedName>
</protein>